<dbReference type="GO" id="GO:0004574">
    <property type="term" value="F:oligo-1,6-glucosidase activity"/>
    <property type="evidence" value="ECO:0007669"/>
    <property type="project" value="TreeGrafter"/>
</dbReference>
<evidence type="ECO:0000313" key="7">
    <source>
        <dbReference type="EMBL" id="KAF2171863.1"/>
    </source>
</evidence>
<evidence type="ECO:0000256" key="4">
    <source>
        <dbReference type="ARBA" id="ARBA00026248"/>
    </source>
</evidence>
<sequence length="620" mass="69805">MSSKRHWWHNAAIYEAYPASFKDSNGDGIGDIPGLISKVEYLANLGVDAVWLAACYRSSGVDMGYDVVDYRDVDPQYGTVEDIEKLIAKLKEHGMKLIMDLVVNHTSDEHAWFKESRSSLKNPKRDWYFWRKGITMRLPDGTVERHPPNNWESIFRGSAWEYDERTDEYYLRIFSKQQPDLNWDNPKVRKAVYSDMRFWLEKGVAGFRMDVINMISKPDGLPDAPVKDSKTPWQNATALCCNGPRVHEFLKEMRKEALDPYGDQVMTVGEVICTDKPADVRAFTDPDRQELNMVYTYDLFGIDMGSGGKFDPRPWTLSEFKHDIIKWQNALAYSKGAWQTTWLESHDSARCVTRFGDKDPKNRTKVAKMLALLQSTFSGTFFLYQGQEIGMINLDPSIPLSEYKDLETHQTWASMRAARAAQHGVSIEDVDMAPFLTQVHLKARDHARAPLPWTASSPSEPHAGFSSAPPKAKTWSPMNTDSATCNITSQLSSPSSVLNYYRHRLSLRKKFGETVIFGDFEAVEGTLGDGGVFAYWRKPLVEEEGKARGKDAVCVRDILVVLNLGNGEGVEFKMPKGMNGGEALKFFVLDDTYGGEGAKGFVGSGENVVLGAFQGVVFGY</sequence>
<dbReference type="InterPro" id="IPR017853">
    <property type="entry name" value="GH"/>
</dbReference>
<keyword evidence="8" id="KW-1185">Reference proteome</keyword>
<evidence type="ECO:0000259" key="6">
    <source>
        <dbReference type="SMART" id="SM00642"/>
    </source>
</evidence>
<dbReference type="GO" id="GO:0005987">
    <property type="term" value="P:sucrose catabolic process"/>
    <property type="evidence" value="ECO:0007669"/>
    <property type="project" value="TreeGrafter"/>
</dbReference>
<dbReference type="PANTHER" id="PTHR10357:SF179">
    <property type="entry name" value="NEUTRAL AND BASIC AMINO ACID TRANSPORT PROTEIN RBAT"/>
    <property type="match status" value="1"/>
</dbReference>
<protein>
    <submittedName>
        <fullName evidence="7">Glycoside hydrolase family 13 protein</fullName>
    </submittedName>
</protein>
<dbReference type="AlphaFoldDB" id="A0A6A6CYP1"/>
<dbReference type="InterPro" id="IPR045857">
    <property type="entry name" value="O16G_dom_2"/>
</dbReference>
<dbReference type="Gene3D" id="3.20.20.80">
    <property type="entry name" value="Glycosidases"/>
    <property type="match status" value="1"/>
</dbReference>
<dbReference type="GO" id="GO:0004556">
    <property type="term" value="F:alpha-amylase activity"/>
    <property type="evidence" value="ECO:0007669"/>
    <property type="project" value="TreeGrafter"/>
</dbReference>
<dbReference type="PANTHER" id="PTHR10357">
    <property type="entry name" value="ALPHA-AMYLASE FAMILY MEMBER"/>
    <property type="match status" value="1"/>
</dbReference>
<dbReference type="OrthoDB" id="1740265at2759"/>
<dbReference type="SUPFAM" id="SSF51445">
    <property type="entry name" value="(Trans)glycosidases"/>
    <property type="match status" value="1"/>
</dbReference>
<dbReference type="CDD" id="cd11333">
    <property type="entry name" value="AmyAc_SI_OligoGlu_DGase"/>
    <property type="match status" value="1"/>
</dbReference>
<dbReference type="GO" id="GO:0033934">
    <property type="term" value="F:glucan 1,4-alpha-maltotriohydrolase activity"/>
    <property type="evidence" value="ECO:0007669"/>
    <property type="project" value="TreeGrafter"/>
</dbReference>
<dbReference type="GO" id="GO:0000025">
    <property type="term" value="P:maltose catabolic process"/>
    <property type="evidence" value="ECO:0007669"/>
    <property type="project" value="TreeGrafter"/>
</dbReference>
<dbReference type="RefSeq" id="XP_033672752.1">
    <property type="nucleotide sequence ID" value="XM_033804353.1"/>
</dbReference>
<reference evidence="7" key="1">
    <citation type="journal article" date="2020" name="Stud. Mycol.">
        <title>101 Dothideomycetes genomes: a test case for predicting lifestyles and emergence of pathogens.</title>
        <authorList>
            <person name="Haridas S."/>
            <person name="Albert R."/>
            <person name="Binder M."/>
            <person name="Bloem J."/>
            <person name="Labutti K."/>
            <person name="Salamov A."/>
            <person name="Andreopoulos B."/>
            <person name="Baker S."/>
            <person name="Barry K."/>
            <person name="Bills G."/>
            <person name="Bluhm B."/>
            <person name="Cannon C."/>
            <person name="Castanera R."/>
            <person name="Culley D."/>
            <person name="Daum C."/>
            <person name="Ezra D."/>
            <person name="Gonzalez J."/>
            <person name="Henrissat B."/>
            <person name="Kuo A."/>
            <person name="Liang C."/>
            <person name="Lipzen A."/>
            <person name="Lutzoni F."/>
            <person name="Magnuson J."/>
            <person name="Mondo S."/>
            <person name="Nolan M."/>
            <person name="Ohm R."/>
            <person name="Pangilinan J."/>
            <person name="Park H.-J."/>
            <person name="Ramirez L."/>
            <person name="Alfaro M."/>
            <person name="Sun H."/>
            <person name="Tritt A."/>
            <person name="Yoshinaga Y."/>
            <person name="Zwiers L.-H."/>
            <person name="Turgeon B."/>
            <person name="Goodwin S."/>
            <person name="Spatafora J."/>
            <person name="Crous P."/>
            <person name="Grigoriev I."/>
        </authorList>
    </citation>
    <scope>NUCLEOTIDE SEQUENCE</scope>
    <source>
        <strain evidence="7">ATCC 36951</strain>
    </source>
</reference>
<dbReference type="SMART" id="SM00642">
    <property type="entry name" value="Aamy"/>
    <property type="match status" value="1"/>
</dbReference>
<organism evidence="7 8">
    <name type="scientific">Zasmidium cellare ATCC 36951</name>
    <dbReference type="NCBI Taxonomy" id="1080233"/>
    <lineage>
        <taxon>Eukaryota</taxon>
        <taxon>Fungi</taxon>
        <taxon>Dikarya</taxon>
        <taxon>Ascomycota</taxon>
        <taxon>Pezizomycotina</taxon>
        <taxon>Dothideomycetes</taxon>
        <taxon>Dothideomycetidae</taxon>
        <taxon>Mycosphaerellales</taxon>
        <taxon>Mycosphaerellaceae</taxon>
        <taxon>Zasmidium</taxon>
    </lineage>
</organism>
<dbReference type="Proteomes" id="UP000799537">
    <property type="component" value="Unassembled WGS sequence"/>
</dbReference>
<feature type="domain" description="Glycosyl hydrolase family 13 catalytic" evidence="6">
    <location>
        <begin position="15"/>
        <end position="419"/>
    </location>
</feature>
<dbReference type="FunFam" id="3.90.400.10:FF:000004">
    <property type="entry name" value="Oligo-1,6-glucosidase"/>
    <property type="match status" value="1"/>
</dbReference>
<keyword evidence="2 7" id="KW-0378">Hydrolase</keyword>
<dbReference type="GeneID" id="54557625"/>
<evidence type="ECO:0000256" key="5">
    <source>
        <dbReference type="SAM" id="MobiDB-lite"/>
    </source>
</evidence>
<dbReference type="Gene3D" id="3.90.400.10">
    <property type="entry name" value="Oligo-1,6-glucosidase, Domain 2"/>
    <property type="match status" value="1"/>
</dbReference>
<proteinExistence type="inferred from homology"/>
<keyword evidence="4" id="KW-0462">Maltose metabolism</keyword>
<dbReference type="FunFam" id="3.20.20.80:FF:000064">
    <property type="entry name" value="Oligo-1,6-glucosidase"/>
    <property type="match status" value="1"/>
</dbReference>
<dbReference type="GO" id="GO:0004575">
    <property type="term" value="F:sucrose alpha-glucosidase activity"/>
    <property type="evidence" value="ECO:0007669"/>
    <property type="project" value="TreeGrafter"/>
</dbReference>
<evidence type="ECO:0000256" key="3">
    <source>
        <dbReference type="ARBA" id="ARBA00023295"/>
    </source>
</evidence>
<evidence type="ECO:0000313" key="8">
    <source>
        <dbReference type="Proteomes" id="UP000799537"/>
    </source>
</evidence>
<evidence type="ECO:0000256" key="2">
    <source>
        <dbReference type="ARBA" id="ARBA00022801"/>
    </source>
</evidence>
<comment type="similarity">
    <text evidence="1">Belongs to the glycosyl hydrolase 13 family.</text>
</comment>
<keyword evidence="3" id="KW-0326">Glycosidase</keyword>
<evidence type="ECO:0000256" key="1">
    <source>
        <dbReference type="ARBA" id="ARBA00008061"/>
    </source>
</evidence>
<dbReference type="Pfam" id="PF00128">
    <property type="entry name" value="Alpha-amylase"/>
    <property type="match status" value="1"/>
</dbReference>
<dbReference type="InterPro" id="IPR006047">
    <property type="entry name" value="GH13_cat_dom"/>
</dbReference>
<accession>A0A6A6CYP1</accession>
<gene>
    <name evidence="7" type="ORF">M409DRAFT_18095</name>
</gene>
<name>A0A6A6CYP1_ZASCE</name>
<dbReference type="EMBL" id="ML993582">
    <property type="protein sequence ID" value="KAF2171863.1"/>
    <property type="molecule type" value="Genomic_DNA"/>
</dbReference>
<feature type="region of interest" description="Disordered" evidence="5">
    <location>
        <begin position="454"/>
        <end position="477"/>
    </location>
</feature>